<proteinExistence type="predicted"/>
<dbReference type="PATRIC" id="fig|1137280.3.peg.1479"/>
<gene>
    <name evidence="1" type="ORF">D777_01666</name>
</gene>
<dbReference type="RefSeq" id="WP_036130136.1">
    <property type="nucleotide sequence ID" value="NZ_ANIE01000005.1"/>
</dbReference>
<dbReference type="EMBL" id="ANIE01000005">
    <property type="protein sequence ID" value="KEF31317.1"/>
    <property type="molecule type" value="Genomic_DNA"/>
</dbReference>
<organism evidence="1 2">
    <name type="scientific">Marinobacter nitratireducens</name>
    <dbReference type="NCBI Taxonomy" id="1137280"/>
    <lineage>
        <taxon>Bacteria</taxon>
        <taxon>Pseudomonadati</taxon>
        <taxon>Pseudomonadota</taxon>
        <taxon>Gammaproteobacteria</taxon>
        <taxon>Pseudomonadales</taxon>
        <taxon>Marinobacteraceae</taxon>
        <taxon>Marinobacter</taxon>
    </lineage>
</organism>
<evidence type="ECO:0000313" key="1">
    <source>
        <dbReference type="EMBL" id="KEF31317.1"/>
    </source>
</evidence>
<sequence>MKFPTVTVVLVSAALLVVLWEQTQEKPGPVEASRFSDLRANPAERSVAMDWVVQQIPQLCEDRLDEGNSGQAASECVEEAQARTSACRREIYDRFPSIIASDTVFRDLTLTAMECLVPHPSLVRP</sequence>
<comment type="caution">
    <text evidence="1">The sequence shown here is derived from an EMBL/GenBank/DDBJ whole genome shotgun (WGS) entry which is preliminary data.</text>
</comment>
<name>A0A072N275_9GAMM</name>
<reference evidence="1 2" key="1">
    <citation type="submission" date="2012-12" db="EMBL/GenBank/DDBJ databases">
        <title>Genome assembly of Marinobacter sp. AK21.</title>
        <authorList>
            <person name="Khatri I."/>
            <person name="Kumar R."/>
            <person name="Vaidya B."/>
            <person name="Subramanian S."/>
            <person name="Pinnaka A."/>
        </authorList>
    </citation>
    <scope>NUCLEOTIDE SEQUENCE [LARGE SCALE GENOMIC DNA]</scope>
    <source>
        <strain evidence="1 2">AK21</strain>
    </source>
</reference>
<keyword evidence="2" id="KW-1185">Reference proteome</keyword>
<evidence type="ECO:0000313" key="2">
    <source>
        <dbReference type="Proteomes" id="UP000035057"/>
    </source>
</evidence>
<protein>
    <submittedName>
        <fullName evidence="1">Uncharacterized protein</fullName>
    </submittedName>
</protein>
<dbReference type="AlphaFoldDB" id="A0A072N275"/>
<dbReference type="Proteomes" id="UP000035057">
    <property type="component" value="Unassembled WGS sequence"/>
</dbReference>
<accession>A0A072N275</accession>
<dbReference type="OrthoDB" id="6367234at2"/>